<dbReference type="PROSITE" id="PS00678">
    <property type="entry name" value="WD_REPEATS_1"/>
    <property type="match status" value="2"/>
</dbReference>
<comment type="caution">
    <text evidence="7">The sequence shown here is derived from an EMBL/GenBank/DDBJ whole genome shotgun (WGS) entry which is preliminary data.</text>
</comment>
<dbReference type="Proteomes" id="UP000187209">
    <property type="component" value="Unassembled WGS sequence"/>
</dbReference>
<keyword evidence="8" id="KW-1185">Reference proteome</keyword>
<comment type="similarity">
    <text evidence="1">Belongs to the WD repeat CDC20/Fizzy family.</text>
</comment>
<dbReference type="InterPro" id="IPR033010">
    <property type="entry name" value="Cdc20/Fizzy"/>
</dbReference>
<evidence type="ECO:0000313" key="8">
    <source>
        <dbReference type="Proteomes" id="UP000187209"/>
    </source>
</evidence>
<evidence type="ECO:0000259" key="6">
    <source>
        <dbReference type="Pfam" id="PF24807"/>
    </source>
</evidence>
<keyword evidence="3" id="KW-0677">Repeat</keyword>
<dbReference type="GO" id="GO:1990757">
    <property type="term" value="F:ubiquitin ligase activator activity"/>
    <property type="evidence" value="ECO:0007669"/>
    <property type="project" value="TreeGrafter"/>
</dbReference>
<sequence>MQVTPKKSFHSDNDKYSERFIPNRASSNLISSFDKIQEDKNSIGQHYDDTEAAYSVLLQRQFSSSICSKSTLFKFRQPSGKENSYLGLVGSEFYTPLVFHRKISKSPYKVLDAPALVDDFYLNLLDWSMTNHLIVGLGSCVYIWNAATSKVTKLCDLGINDSVTSVSSSPEGSYVTVGSHKGNVMLWDINQNKLIRQLHGHSSRVGTLAWNSSIVSSGSRDRMIFNRDIRMASDLISRLTCHKQEVCGLKWSYDQQQLSSGGNDNKLILWNLHSNQPVNKLSAHTAAVKALAWSPHQYGLLASGGGTADKTIRYWNTHTGEQITCIDTGSQVCNLIFSKNTHEVVSTHGYSMNQIVIWKDYNKIATLTGHTYRVLYLAISPDGQNIVTGAGDETLRFWEVFPYNGFYHPEKSDSLLLSPFDVR</sequence>
<gene>
    <name evidence="7" type="ORF">SteCoe_8237</name>
</gene>
<dbReference type="GO" id="GO:0005680">
    <property type="term" value="C:anaphase-promoting complex"/>
    <property type="evidence" value="ECO:0007669"/>
    <property type="project" value="TreeGrafter"/>
</dbReference>
<dbReference type="PROSITE" id="PS50294">
    <property type="entry name" value="WD_REPEATS_REGION"/>
    <property type="match status" value="2"/>
</dbReference>
<dbReference type="OrthoDB" id="10263272at2759"/>
<dbReference type="PANTHER" id="PTHR19918:SF1">
    <property type="entry name" value="FIZZY-RELATED PROTEIN HOMOLOG"/>
    <property type="match status" value="1"/>
</dbReference>
<feature type="repeat" description="WD" evidence="5">
    <location>
        <begin position="156"/>
        <end position="197"/>
    </location>
</feature>
<accession>A0A1R2CKR4</accession>
<evidence type="ECO:0000256" key="3">
    <source>
        <dbReference type="ARBA" id="ARBA00022737"/>
    </source>
</evidence>
<evidence type="ECO:0000256" key="4">
    <source>
        <dbReference type="ARBA" id="ARBA00023306"/>
    </source>
</evidence>
<name>A0A1R2CKR4_9CILI</name>
<feature type="repeat" description="WD" evidence="5">
    <location>
        <begin position="367"/>
        <end position="400"/>
    </location>
</feature>
<dbReference type="GO" id="GO:0031145">
    <property type="term" value="P:anaphase-promoting complex-dependent catabolic process"/>
    <property type="evidence" value="ECO:0007669"/>
    <property type="project" value="TreeGrafter"/>
</dbReference>
<evidence type="ECO:0000256" key="2">
    <source>
        <dbReference type="ARBA" id="ARBA00022574"/>
    </source>
</evidence>
<dbReference type="AlphaFoldDB" id="A0A1R2CKR4"/>
<dbReference type="GO" id="GO:1905786">
    <property type="term" value="P:positive regulation of anaphase-promoting complex-dependent catabolic process"/>
    <property type="evidence" value="ECO:0007669"/>
    <property type="project" value="TreeGrafter"/>
</dbReference>
<dbReference type="GO" id="GO:0010997">
    <property type="term" value="F:anaphase-promoting complex binding"/>
    <property type="evidence" value="ECO:0007669"/>
    <property type="project" value="InterPro"/>
</dbReference>
<dbReference type="InterPro" id="IPR015943">
    <property type="entry name" value="WD40/YVTN_repeat-like_dom_sf"/>
</dbReference>
<dbReference type="InterPro" id="IPR036322">
    <property type="entry name" value="WD40_repeat_dom_sf"/>
</dbReference>
<dbReference type="PANTHER" id="PTHR19918">
    <property type="entry name" value="CELL DIVISION CYCLE 20 CDC20 FIZZY -RELATED"/>
    <property type="match status" value="1"/>
</dbReference>
<dbReference type="InterPro" id="IPR019775">
    <property type="entry name" value="WD40_repeat_CS"/>
</dbReference>
<dbReference type="SMART" id="SM00320">
    <property type="entry name" value="WD40"/>
    <property type="match status" value="6"/>
</dbReference>
<organism evidence="7 8">
    <name type="scientific">Stentor coeruleus</name>
    <dbReference type="NCBI Taxonomy" id="5963"/>
    <lineage>
        <taxon>Eukaryota</taxon>
        <taxon>Sar</taxon>
        <taxon>Alveolata</taxon>
        <taxon>Ciliophora</taxon>
        <taxon>Postciliodesmatophora</taxon>
        <taxon>Heterotrichea</taxon>
        <taxon>Heterotrichida</taxon>
        <taxon>Stentoridae</taxon>
        <taxon>Stentor</taxon>
    </lineage>
</organism>
<dbReference type="Pfam" id="PF24807">
    <property type="entry name" value="WD40_CDC20-Fz"/>
    <property type="match status" value="1"/>
</dbReference>
<dbReference type="SUPFAM" id="SSF50978">
    <property type="entry name" value="WD40 repeat-like"/>
    <property type="match status" value="1"/>
</dbReference>
<protein>
    <recommendedName>
        <fullName evidence="6">CDC20/Fizzy WD40 domain-containing protein</fullName>
    </recommendedName>
</protein>
<evidence type="ECO:0000256" key="5">
    <source>
        <dbReference type="PROSITE-ProRule" id="PRU00221"/>
    </source>
</evidence>
<reference evidence="7 8" key="1">
    <citation type="submission" date="2016-11" db="EMBL/GenBank/DDBJ databases">
        <title>The macronuclear genome of Stentor coeruleus: a giant cell with tiny introns.</title>
        <authorList>
            <person name="Slabodnick M."/>
            <person name="Ruby J.G."/>
            <person name="Reiff S.B."/>
            <person name="Swart E.C."/>
            <person name="Gosai S."/>
            <person name="Prabakaran S."/>
            <person name="Witkowska E."/>
            <person name="Larue G.E."/>
            <person name="Fisher S."/>
            <person name="Freeman R.M."/>
            <person name="Gunawardena J."/>
            <person name="Chu W."/>
            <person name="Stover N.A."/>
            <person name="Gregory B.D."/>
            <person name="Nowacki M."/>
            <person name="Derisi J."/>
            <person name="Roy S.W."/>
            <person name="Marshall W.F."/>
            <person name="Sood P."/>
        </authorList>
    </citation>
    <scope>NUCLEOTIDE SEQUENCE [LARGE SCALE GENOMIC DNA]</scope>
    <source>
        <strain evidence="7">WM001</strain>
    </source>
</reference>
<proteinExistence type="inferred from homology"/>
<feature type="repeat" description="WD" evidence="5">
    <location>
        <begin position="239"/>
        <end position="280"/>
    </location>
</feature>
<dbReference type="EMBL" id="MPUH01000122">
    <property type="protein sequence ID" value="OMJ89608.1"/>
    <property type="molecule type" value="Genomic_DNA"/>
</dbReference>
<dbReference type="PROSITE" id="PS50082">
    <property type="entry name" value="WD_REPEATS_2"/>
    <property type="match status" value="4"/>
</dbReference>
<evidence type="ECO:0000313" key="7">
    <source>
        <dbReference type="EMBL" id="OMJ89608.1"/>
    </source>
</evidence>
<evidence type="ECO:0000256" key="1">
    <source>
        <dbReference type="ARBA" id="ARBA00006445"/>
    </source>
</evidence>
<keyword evidence="2 5" id="KW-0853">WD repeat</keyword>
<dbReference type="InterPro" id="IPR056150">
    <property type="entry name" value="WD40_CDC20-Fz"/>
</dbReference>
<feature type="domain" description="CDC20/Fizzy WD40" evidence="6">
    <location>
        <begin position="111"/>
        <end position="398"/>
    </location>
</feature>
<feature type="repeat" description="WD" evidence="5">
    <location>
        <begin position="281"/>
        <end position="325"/>
    </location>
</feature>
<keyword evidence="4" id="KW-0131">Cell cycle</keyword>
<dbReference type="Gene3D" id="2.130.10.10">
    <property type="entry name" value="YVTN repeat-like/Quinoprotein amine dehydrogenase"/>
    <property type="match status" value="1"/>
</dbReference>
<dbReference type="CDD" id="cd00200">
    <property type="entry name" value="WD40"/>
    <property type="match status" value="1"/>
</dbReference>
<dbReference type="InterPro" id="IPR001680">
    <property type="entry name" value="WD40_rpt"/>
</dbReference>